<reference evidence="9" key="4">
    <citation type="submission" date="2017-11" db="EMBL/GenBank/DDBJ databases">
        <title>Complete genome sequence of Serratia sp. ATCC 39006.</title>
        <authorList>
            <person name="Hampton H.G."/>
            <person name="Jackson S.A."/>
            <person name="Jauregui R."/>
            <person name="Poulter G.T.M."/>
            <person name="Salmond G.P.C."/>
            <person name="Fineran P.C."/>
        </authorList>
    </citation>
    <scope>NUCLEOTIDE SEQUENCE</scope>
    <source>
        <strain evidence="9">ATCC 39006</strain>
    </source>
</reference>
<keyword evidence="4 6" id="KW-1133">Transmembrane helix</keyword>
<gene>
    <name evidence="8" type="ORF">CWC46_22095</name>
    <name evidence="9" type="ORF">Ser39006_022085</name>
</gene>
<evidence type="ECO:0000313" key="11">
    <source>
        <dbReference type="Proteomes" id="UP000233778"/>
    </source>
</evidence>
<dbReference type="PROSITE" id="PS50850">
    <property type="entry name" value="MFS"/>
    <property type="match status" value="1"/>
</dbReference>
<dbReference type="Pfam" id="PF07690">
    <property type="entry name" value="MFS_1"/>
    <property type="match status" value="1"/>
</dbReference>
<evidence type="ECO:0000313" key="10">
    <source>
        <dbReference type="Proteomes" id="UP000017700"/>
    </source>
</evidence>
<keyword evidence="3 6" id="KW-0812">Transmembrane</keyword>
<evidence type="ECO:0000256" key="2">
    <source>
        <dbReference type="ARBA" id="ARBA00022475"/>
    </source>
</evidence>
<dbReference type="STRING" id="104623.Ser39006_01103"/>
<keyword evidence="5 6" id="KW-0472">Membrane</keyword>
<evidence type="ECO:0000256" key="5">
    <source>
        <dbReference type="ARBA" id="ARBA00023136"/>
    </source>
</evidence>
<dbReference type="PANTHER" id="PTHR23513">
    <property type="entry name" value="INTEGRAL MEMBRANE EFFLUX PROTEIN-RELATED"/>
    <property type="match status" value="1"/>
</dbReference>
<feature type="transmembrane region" description="Helical" evidence="6">
    <location>
        <begin position="317"/>
        <end position="340"/>
    </location>
</feature>
<feature type="transmembrane region" description="Helical" evidence="6">
    <location>
        <begin position="290"/>
        <end position="311"/>
    </location>
</feature>
<reference evidence="8 11" key="3">
    <citation type="submission" date="2017-11" db="EMBL/GenBank/DDBJ databases">
        <title>Complete genome sequence of Serratia sp. ATCC 39006 LacA.</title>
        <authorList>
            <person name="Hampton H.G."/>
            <person name="Jackson S.A."/>
            <person name="Jauregui R."/>
            <person name="Poulter G.T.M."/>
            <person name="Salmond G.P.C."/>
            <person name="Fineran P.C."/>
        </authorList>
    </citation>
    <scope>NUCLEOTIDE SEQUENCE [LARGE SCALE GENOMIC DNA]</scope>
    <source>
        <strain evidence="8 11">ATCC 39006</strain>
    </source>
</reference>
<comment type="subcellular location">
    <subcellularLocation>
        <location evidence="1">Cell membrane</location>
        <topology evidence="1">Multi-pass membrane protein</topology>
    </subcellularLocation>
</comment>
<dbReference type="AlphaFoldDB" id="A0A2I5TCG1"/>
<feature type="transmembrane region" description="Helical" evidence="6">
    <location>
        <begin position="166"/>
        <end position="196"/>
    </location>
</feature>
<feature type="transmembrane region" description="Helical" evidence="6">
    <location>
        <begin position="352"/>
        <end position="374"/>
    </location>
</feature>
<dbReference type="EMBL" id="CP025084">
    <property type="protein sequence ID" value="AUH06565.1"/>
    <property type="molecule type" value="Genomic_DNA"/>
</dbReference>
<feature type="transmembrane region" description="Helical" evidence="6">
    <location>
        <begin position="58"/>
        <end position="78"/>
    </location>
</feature>
<dbReference type="PANTHER" id="PTHR23513:SF6">
    <property type="entry name" value="MAJOR FACILITATOR SUPERFAMILY ASSOCIATED DOMAIN-CONTAINING PROTEIN"/>
    <property type="match status" value="1"/>
</dbReference>
<dbReference type="CDD" id="cd06173">
    <property type="entry name" value="MFS_MefA_like"/>
    <property type="match status" value="1"/>
</dbReference>
<feature type="domain" description="Major facilitator superfamily (MFS) profile" evidence="7">
    <location>
        <begin position="20"/>
        <end position="405"/>
    </location>
</feature>
<evidence type="ECO:0000256" key="3">
    <source>
        <dbReference type="ARBA" id="ARBA00022692"/>
    </source>
</evidence>
<proteinExistence type="predicted"/>
<evidence type="ECO:0000313" key="8">
    <source>
        <dbReference type="EMBL" id="AUH02244.1"/>
    </source>
</evidence>
<dbReference type="SUPFAM" id="SSF103473">
    <property type="entry name" value="MFS general substrate transporter"/>
    <property type="match status" value="1"/>
</dbReference>
<dbReference type="InterPro" id="IPR036259">
    <property type="entry name" value="MFS_trans_sf"/>
</dbReference>
<feature type="transmembrane region" description="Helical" evidence="6">
    <location>
        <begin position="21"/>
        <end position="38"/>
    </location>
</feature>
<evidence type="ECO:0000313" key="9">
    <source>
        <dbReference type="EMBL" id="AUH06565.1"/>
    </source>
</evidence>
<organism evidence="9 10">
    <name type="scientific">Serratia sp. (strain ATCC 39006)</name>
    <name type="common">Prodigiosinella confusarubida</name>
    <dbReference type="NCBI Taxonomy" id="104623"/>
    <lineage>
        <taxon>Bacteria</taxon>
        <taxon>Pseudomonadati</taxon>
        <taxon>Pseudomonadota</taxon>
        <taxon>Gammaproteobacteria</taxon>
        <taxon>Enterobacterales</taxon>
        <taxon>Pectobacteriaceae</taxon>
        <taxon>Prodigiosinella</taxon>
    </lineage>
</organism>
<reference evidence="9 10" key="1">
    <citation type="journal article" date="2013" name="Genome Announc.">
        <title>Draft genome sequence of Serratia sp. strain ATCC 39006, a model bacterium for analysis of the biosynthesis and regulation of prodigiosin, a carbapenem, and gas vesicles.</title>
        <authorList>
            <person name="Fineran P.C."/>
            <person name="Iglesias Cans M.C."/>
            <person name="Ramsay J.P."/>
            <person name="Wilf N.M."/>
            <person name="Cossyleon D."/>
            <person name="McNeil M.B."/>
            <person name="Williamson N.R."/>
            <person name="Monson R.E."/>
            <person name="Becher S.A."/>
            <person name="Stanton J.A."/>
            <person name="Brugger K."/>
            <person name="Brown S.D."/>
            <person name="Salmond G.P."/>
        </authorList>
    </citation>
    <scope>NUCLEOTIDE SEQUENCE [LARGE SCALE GENOMIC DNA]</scope>
    <source>
        <strain evidence="9">ATCC 39006</strain>
        <strain evidence="10">ATCC 39006 / SC 11482</strain>
    </source>
</reference>
<dbReference type="GO" id="GO:0005886">
    <property type="term" value="C:plasma membrane"/>
    <property type="evidence" value="ECO:0007669"/>
    <property type="project" value="UniProtKB-SubCell"/>
</dbReference>
<dbReference type="InterPro" id="IPR020846">
    <property type="entry name" value="MFS_dom"/>
</dbReference>
<dbReference type="GO" id="GO:0022857">
    <property type="term" value="F:transmembrane transporter activity"/>
    <property type="evidence" value="ECO:0007669"/>
    <property type="project" value="InterPro"/>
</dbReference>
<dbReference type="Gene3D" id="1.20.1250.20">
    <property type="entry name" value="MFS general substrate transporter like domains"/>
    <property type="match status" value="1"/>
</dbReference>
<evidence type="ECO:0000256" key="4">
    <source>
        <dbReference type="ARBA" id="ARBA00022989"/>
    </source>
</evidence>
<feature type="transmembrane region" description="Helical" evidence="6">
    <location>
        <begin position="264"/>
        <end position="283"/>
    </location>
</feature>
<dbReference type="KEGG" id="sera:Ser39006_022085"/>
<name>A0A2I5TCG1_SERS3</name>
<dbReference type="Proteomes" id="UP000017700">
    <property type="component" value="Chromosome"/>
</dbReference>
<feature type="transmembrane region" description="Helical" evidence="6">
    <location>
        <begin position="380"/>
        <end position="404"/>
    </location>
</feature>
<dbReference type="InterPro" id="IPR011701">
    <property type="entry name" value="MFS"/>
</dbReference>
<feature type="transmembrane region" description="Helical" evidence="6">
    <location>
        <begin position="85"/>
        <end position="105"/>
    </location>
</feature>
<dbReference type="EMBL" id="CP025085">
    <property type="protein sequence ID" value="AUH02244.1"/>
    <property type="molecule type" value="Genomic_DNA"/>
</dbReference>
<reference evidence="9" key="2">
    <citation type="submission" date="2013-09" db="EMBL/GenBank/DDBJ databases">
        <authorList>
            <person name="Wang G."/>
            <person name="Yang Y."/>
            <person name="Su Y."/>
        </authorList>
    </citation>
    <scope>NUCLEOTIDE SEQUENCE</scope>
    <source>
        <strain evidence="9">ATCC 39006</strain>
    </source>
</reference>
<sequence>MDGGGNVEKVEEYSIWKNSQFRILFSGALFCNLGGKVYELALPLLIYDITRSSEIMGWVRAVEFLPYILLASVIGAWIDRVDRRVWSQWMVAGQVVCLLTGWLAIQFLPNPLWVLFPCAFFMMAFNFGYLNARMGMLKHILPLSLQSAATSSMSSLNSLFQAMGPLLSGVVILFSSVHIIFLWIALFLFIAWCYLIKMPYEREVFRTTGSIGKAIIEGWRILRANPPLYHMALAITVLNTSSVVFSLQSIYYAKTVLAMNAVDIGYMASAGGIGGILGSLLTVRLRNRFGLGKVLITTTITQALGYLFILFSNHSLVLVSAFFWVSFFEVITAILVYTYRQESIKTENLGKVMGITSTLFKMGLPFGLAISGYIVSGYGIGTLFTACAVVQISMGILCTLSPIAKVS</sequence>
<feature type="transmembrane region" description="Helical" evidence="6">
    <location>
        <begin position="111"/>
        <end position="129"/>
    </location>
</feature>
<evidence type="ECO:0000256" key="6">
    <source>
        <dbReference type="SAM" id="Phobius"/>
    </source>
</evidence>
<keyword evidence="2" id="KW-1003">Cell membrane</keyword>
<feature type="transmembrane region" description="Helical" evidence="6">
    <location>
        <begin position="228"/>
        <end position="252"/>
    </location>
</feature>
<dbReference type="KEGG" id="serq:CWC46_22095"/>
<evidence type="ECO:0000259" key="7">
    <source>
        <dbReference type="PROSITE" id="PS50850"/>
    </source>
</evidence>
<keyword evidence="10" id="KW-1185">Reference proteome</keyword>
<dbReference type="Proteomes" id="UP000233778">
    <property type="component" value="Chromosome"/>
</dbReference>
<accession>A0A2I5TCG1</accession>
<protein>
    <submittedName>
        <fullName evidence="9">MFS transporter</fullName>
    </submittedName>
</protein>
<evidence type="ECO:0000256" key="1">
    <source>
        <dbReference type="ARBA" id="ARBA00004651"/>
    </source>
</evidence>